<feature type="compositionally biased region" description="Acidic residues" evidence="1">
    <location>
        <begin position="1"/>
        <end position="25"/>
    </location>
</feature>
<organism evidence="2 3">
    <name type="scientific">Modicella reniformis</name>
    <dbReference type="NCBI Taxonomy" id="1440133"/>
    <lineage>
        <taxon>Eukaryota</taxon>
        <taxon>Fungi</taxon>
        <taxon>Fungi incertae sedis</taxon>
        <taxon>Mucoromycota</taxon>
        <taxon>Mortierellomycotina</taxon>
        <taxon>Mortierellomycetes</taxon>
        <taxon>Mortierellales</taxon>
        <taxon>Mortierellaceae</taxon>
        <taxon>Modicella</taxon>
    </lineage>
</organism>
<reference evidence="2" key="1">
    <citation type="journal article" date="2020" name="Fungal Divers.">
        <title>Resolving the Mortierellaceae phylogeny through synthesis of multi-gene phylogenetics and phylogenomics.</title>
        <authorList>
            <person name="Vandepol N."/>
            <person name="Liber J."/>
            <person name="Desiro A."/>
            <person name="Na H."/>
            <person name="Kennedy M."/>
            <person name="Barry K."/>
            <person name="Grigoriev I.V."/>
            <person name="Miller A.N."/>
            <person name="O'Donnell K."/>
            <person name="Stajich J.E."/>
            <person name="Bonito G."/>
        </authorList>
    </citation>
    <scope>NUCLEOTIDE SEQUENCE</scope>
    <source>
        <strain evidence="2">MES-2147</strain>
    </source>
</reference>
<feature type="region of interest" description="Disordered" evidence="1">
    <location>
        <begin position="1"/>
        <end position="68"/>
    </location>
</feature>
<gene>
    <name evidence="2" type="primary">RFWD3</name>
    <name evidence="2" type="ORF">BGZ65_004657</name>
</gene>
<evidence type="ECO:0000313" key="2">
    <source>
        <dbReference type="EMBL" id="KAG0000082.1"/>
    </source>
</evidence>
<accession>A0A9P6STD4</accession>
<dbReference type="OrthoDB" id="8062037at2759"/>
<keyword evidence="3" id="KW-1185">Reference proteome</keyword>
<dbReference type="EMBL" id="JAAAHW010000666">
    <property type="protein sequence ID" value="KAG0000082.1"/>
    <property type="molecule type" value="Genomic_DNA"/>
</dbReference>
<dbReference type="AlphaFoldDB" id="A0A9P6STD4"/>
<comment type="caution">
    <text evidence="2">The sequence shown here is derived from an EMBL/GenBank/DDBJ whole genome shotgun (WGS) entry which is preliminary data.</text>
</comment>
<name>A0A9P6STD4_9FUNG</name>
<evidence type="ECO:0000313" key="3">
    <source>
        <dbReference type="Proteomes" id="UP000749646"/>
    </source>
</evidence>
<evidence type="ECO:0000256" key="1">
    <source>
        <dbReference type="SAM" id="MobiDB-lite"/>
    </source>
</evidence>
<dbReference type="Proteomes" id="UP000749646">
    <property type="component" value="Unassembled WGS sequence"/>
</dbReference>
<protein>
    <submittedName>
        <fullName evidence="2">RING finger and WD repeat domain-containing protein 3</fullName>
    </submittedName>
</protein>
<proteinExistence type="predicted"/>
<sequence>MDDFEEVIDLSFMDDSDDAFDEAEGNEGNSQGDHSTGTGPPLPLQTQRQAPLLAEHLTPSQDQDFQSQDQVVLRPKIGPGQDNIPEPRPSNVETEWMAQRGREGTPKCPECNHPTKRKDVRRIWSKSVVVADTAERNNAVAQVKKEQELRIRCEQDLNQSSLAYQMLKNEMTKLQKKHDRQRRFKIKYGRLSIPVLQRAL</sequence>
<feature type="compositionally biased region" description="Polar residues" evidence="1">
    <location>
        <begin position="27"/>
        <end position="49"/>
    </location>
</feature>